<feature type="compositionally biased region" description="Low complexity" evidence="2">
    <location>
        <begin position="497"/>
        <end position="508"/>
    </location>
</feature>
<dbReference type="SUPFAM" id="SSF103088">
    <property type="entry name" value="OmpA-like"/>
    <property type="match status" value="1"/>
</dbReference>
<dbReference type="Pfam" id="PF00691">
    <property type="entry name" value="OmpA"/>
    <property type="match status" value="1"/>
</dbReference>
<dbReference type="Proteomes" id="UP000675880">
    <property type="component" value="Unassembled WGS sequence"/>
</dbReference>
<dbReference type="InterPro" id="IPR006665">
    <property type="entry name" value="OmpA-like"/>
</dbReference>
<keyword evidence="5" id="KW-0282">Flagellum</keyword>
<keyword evidence="6" id="KW-1185">Reference proteome</keyword>
<dbReference type="CDD" id="cd07185">
    <property type="entry name" value="OmpA_C-like"/>
    <property type="match status" value="1"/>
</dbReference>
<evidence type="ECO:0000313" key="6">
    <source>
        <dbReference type="Proteomes" id="UP000675880"/>
    </source>
</evidence>
<accession>A0ABM8QPG1</accession>
<dbReference type="PROSITE" id="PS51123">
    <property type="entry name" value="OMPA_2"/>
    <property type="match status" value="1"/>
</dbReference>
<protein>
    <submittedName>
        <fullName evidence="5">Flagellar motor rotation protein MotB</fullName>
    </submittedName>
</protein>
<feature type="chain" id="PRO_5046807908" evidence="3">
    <location>
        <begin position="23"/>
        <end position="516"/>
    </location>
</feature>
<evidence type="ECO:0000256" key="2">
    <source>
        <dbReference type="SAM" id="MobiDB-lite"/>
    </source>
</evidence>
<keyword evidence="5" id="KW-0966">Cell projection</keyword>
<dbReference type="InterPro" id="IPR036737">
    <property type="entry name" value="OmpA-like_sf"/>
</dbReference>
<keyword evidence="1" id="KW-0472">Membrane</keyword>
<feature type="domain" description="OmpA-like" evidence="4">
    <location>
        <begin position="309"/>
        <end position="435"/>
    </location>
</feature>
<dbReference type="Gene3D" id="3.30.1330.60">
    <property type="entry name" value="OmpA-like domain"/>
    <property type="match status" value="1"/>
</dbReference>
<organism evidence="5 6">
    <name type="scientific">Nitrospira defluvii</name>
    <dbReference type="NCBI Taxonomy" id="330214"/>
    <lineage>
        <taxon>Bacteria</taxon>
        <taxon>Pseudomonadati</taxon>
        <taxon>Nitrospirota</taxon>
        <taxon>Nitrospiria</taxon>
        <taxon>Nitrospirales</taxon>
        <taxon>Nitrospiraceae</taxon>
        <taxon>Nitrospira</taxon>
    </lineage>
</organism>
<dbReference type="PANTHER" id="PTHR30329:SF21">
    <property type="entry name" value="LIPOPROTEIN YIAD-RELATED"/>
    <property type="match status" value="1"/>
</dbReference>
<evidence type="ECO:0000259" key="4">
    <source>
        <dbReference type="PROSITE" id="PS51123"/>
    </source>
</evidence>
<dbReference type="EMBL" id="CAJNBJ010000001">
    <property type="protein sequence ID" value="CAE6708163.1"/>
    <property type="molecule type" value="Genomic_DNA"/>
</dbReference>
<evidence type="ECO:0000313" key="5">
    <source>
        <dbReference type="EMBL" id="CAE6708163.1"/>
    </source>
</evidence>
<reference evidence="5 6" key="1">
    <citation type="submission" date="2021-02" db="EMBL/GenBank/DDBJ databases">
        <authorList>
            <person name="Han P."/>
        </authorList>
    </citation>
    <scope>NUCLEOTIDE SEQUENCE [LARGE SCALE GENOMIC DNA]</scope>
    <source>
        <strain evidence="5">Candidatus Nitrospira sp. ZN2</strain>
    </source>
</reference>
<feature type="region of interest" description="Disordered" evidence="2">
    <location>
        <begin position="497"/>
        <end position="516"/>
    </location>
</feature>
<evidence type="ECO:0000256" key="1">
    <source>
        <dbReference type="PROSITE-ProRule" id="PRU00473"/>
    </source>
</evidence>
<dbReference type="RefSeq" id="WP_213040868.1">
    <property type="nucleotide sequence ID" value="NZ_CAJNBJ010000001.1"/>
</dbReference>
<feature type="signal peptide" evidence="3">
    <location>
        <begin position="1"/>
        <end position="22"/>
    </location>
</feature>
<sequence>MRASLTILSCILMANTAAPVHAQEAQSVRLGQAALTYAAGSIRQDMPVEGVVNAITGDNQLAGNRMMLGWSGTDTLYLKLNKPGEAALGDLYAVYRRARKVFHPITKEYLGYVINRVGVVKVIQVDPLLVGVQVVRSYAPISTGDPVARFTPPAAEEIVEPASTGGDVEAMIVELQSDKHMSLVAQGNIVYLDKGQADGLHAGDCLEVFRTGGGLPERKIGEVKVLSTEAHTAAAVISKAVARALIGDRLRTKHVSTVQQALQSDQREEDFPAAIVQPVTVANSHSTASAQQEPRAANKAGTERLRGGIRLNLDDLADQLEYESGEVKIKPAGMPILEQVAEYLMTAAGSQQVRVEGHSDNMEIGPSLKGAFPTNWELSKARAAEIVRYLVEKGGMDSAKLSAVGYGASRPVASNGTEAGRKKNRRIEIVLESPESGALPQSVKVPVTEGEAGLAQYSYNQLGSAPATDDGLPAAPAIQPLATSSEVPADRAPAVPDVVVPVTPADAGTPPPTSGS</sequence>
<keyword evidence="5" id="KW-0969">Cilium</keyword>
<dbReference type="InterPro" id="IPR050330">
    <property type="entry name" value="Bact_OuterMem_StrucFunc"/>
</dbReference>
<evidence type="ECO:0000256" key="3">
    <source>
        <dbReference type="SAM" id="SignalP"/>
    </source>
</evidence>
<proteinExistence type="predicted"/>
<comment type="caution">
    <text evidence="5">The sequence shown here is derived from an EMBL/GenBank/DDBJ whole genome shotgun (WGS) entry which is preliminary data.</text>
</comment>
<dbReference type="PANTHER" id="PTHR30329">
    <property type="entry name" value="STATOR ELEMENT OF FLAGELLAR MOTOR COMPLEX"/>
    <property type="match status" value="1"/>
</dbReference>
<keyword evidence="3" id="KW-0732">Signal</keyword>
<feature type="region of interest" description="Disordered" evidence="2">
    <location>
        <begin position="467"/>
        <end position="489"/>
    </location>
</feature>
<gene>
    <name evidence="5" type="ORF">NSPZN2_11081</name>
</gene>
<name>A0ABM8QPG1_9BACT</name>